<dbReference type="PIRSF" id="PIRSF025007">
    <property type="entry name" value="Sec15"/>
    <property type="match status" value="1"/>
</dbReference>
<evidence type="ECO:0000256" key="6">
    <source>
        <dbReference type="PIRNR" id="PIRNR025007"/>
    </source>
</evidence>
<dbReference type="InterPro" id="IPR046361">
    <property type="entry name" value="EXOC6/Sec15_C"/>
</dbReference>
<feature type="domain" description="Exocyst complex component EXOC6/Sec15 N-terminal" evidence="8">
    <location>
        <begin position="56"/>
        <end position="225"/>
    </location>
</feature>
<feature type="domain" description="Exocyst complex subunit EXOC6/Sec15 C-terminal" evidence="7">
    <location>
        <begin position="399"/>
        <end position="758"/>
    </location>
</feature>
<dbReference type="FunFam" id="1.20.58.670:FF:000002">
    <property type="entry name" value="Exocyst complex component"/>
    <property type="match status" value="1"/>
</dbReference>
<evidence type="ECO:0000256" key="4">
    <source>
        <dbReference type="ARBA" id="ARBA00022483"/>
    </source>
</evidence>
<dbReference type="GO" id="GO:0090522">
    <property type="term" value="P:vesicle tethering involved in exocytosis"/>
    <property type="evidence" value="ECO:0007669"/>
    <property type="project" value="UniProtKB-UniRule"/>
</dbReference>
<evidence type="ECO:0000256" key="2">
    <source>
        <dbReference type="ARBA" id="ARBA00007944"/>
    </source>
</evidence>
<keyword evidence="3 6" id="KW-0813">Transport</keyword>
<name>A0AAJ7L616_9ACAR</name>
<dbReference type="InterPro" id="IPR042044">
    <property type="entry name" value="EXOC6PINT-1/Sec15/Tip20_C_dom2"/>
</dbReference>
<dbReference type="Pfam" id="PF20651">
    <property type="entry name" value="EXOC6_Sec15_N"/>
    <property type="match status" value="1"/>
</dbReference>
<dbReference type="Gene3D" id="1.10.357.30">
    <property type="entry name" value="Exocyst complex subunit Sec15 C-terminal domain, N-terminal subdomain"/>
    <property type="match status" value="1"/>
</dbReference>
<sequence length="807" mass="92313">MEAERILLSTVEDAEKRRQQEHEHLLKEIETSDSTSVGHVLRAIYDGDDHAKFLEKLRARIDEHSGDIQKMCNFHYQGFIDSINELLQVKSQAAKLKKEVSEIHQELGHSTETALAKGEALVKVRRTQCNIKAAIEALSVCLPVLDMYSKLSDQMSEKRYYPALKTIELLEHTYLPLIKKHKFASAMEQKLPRFRKHIEEASMTELKDFLESIHEYSARIGQSAIQQATEQYHREVDGLVNGSVSGAVKLKTKSDLDDGLGKGAQDIVDFSPVYRCYHIFTVLGVGEKFQEYYQSSRAEQAKIALTPSVNTLSSLDGYRQYFNEVTGFFVVEEHIAHTAGGLLSQNDLAASWAEAVERVIGALQTSTGYCTEAPMILKIKTLITIFAYTLKGYGYKVDPLMSLLMEVYEHYNEILMKMCKDSFRQLFEEDTYHPMQVDTEEEYCRVLSKFPFRDEVLERSPFPRKFPFSSFVPAVYTHVKDFIGESLKFLQDLNLSQSEIEDKVRKSTNLLLTRTLSGSLTALIKKPSLGLLQLIQITINTNYLEDASFFLEDHIQSIFKSSSNKHHVSKLQGKSTFKDSRKDAEDQIYEQIKRKIDESIELANYDWQATEAKGTASPYMLDLIAFLNNVFQAFTNLPVRYDVAEFKDKVAQTACMTACQHLSKRLLDLLRNDEVKSISTGAIEQFNLDLIQCEQFANSEPVQGLKDQDALPLFFVELRQLVELVMDEDWATYVQDYGKNNVKYLRVNAMTALIILEKVCAADKKRNTLLNFNQRQKERKRVQESAMKQLRMLTQTNGIFTHNNNAL</sequence>
<dbReference type="AlphaFoldDB" id="A0AAJ7L616"/>
<evidence type="ECO:0000313" key="10">
    <source>
        <dbReference type="RefSeq" id="XP_018495144.1"/>
    </source>
</evidence>
<evidence type="ECO:0000313" key="9">
    <source>
        <dbReference type="Proteomes" id="UP000694867"/>
    </source>
</evidence>
<dbReference type="Proteomes" id="UP000694867">
    <property type="component" value="Unplaced"/>
</dbReference>
<evidence type="ECO:0000259" key="8">
    <source>
        <dbReference type="Pfam" id="PF20651"/>
    </source>
</evidence>
<organism evidence="9 10">
    <name type="scientific">Galendromus occidentalis</name>
    <name type="common">western predatory mite</name>
    <dbReference type="NCBI Taxonomy" id="34638"/>
    <lineage>
        <taxon>Eukaryota</taxon>
        <taxon>Metazoa</taxon>
        <taxon>Ecdysozoa</taxon>
        <taxon>Arthropoda</taxon>
        <taxon>Chelicerata</taxon>
        <taxon>Arachnida</taxon>
        <taxon>Acari</taxon>
        <taxon>Parasitiformes</taxon>
        <taxon>Mesostigmata</taxon>
        <taxon>Gamasina</taxon>
        <taxon>Phytoseioidea</taxon>
        <taxon>Phytoseiidae</taxon>
        <taxon>Typhlodrominae</taxon>
        <taxon>Galendromus</taxon>
    </lineage>
</organism>
<dbReference type="GO" id="GO:0000145">
    <property type="term" value="C:exocyst"/>
    <property type="evidence" value="ECO:0007669"/>
    <property type="project" value="UniProtKB-UniRule"/>
</dbReference>
<keyword evidence="4 6" id="KW-0268">Exocytosis</keyword>
<keyword evidence="5" id="KW-0175">Coiled coil</keyword>
<dbReference type="RefSeq" id="XP_018495144.1">
    <property type="nucleotide sequence ID" value="XM_018639628.1"/>
</dbReference>
<evidence type="ECO:0000256" key="5">
    <source>
        <dbReference type="ARBA" id="ARBA00023054"/>
    </source>
</evidence>
<dbReference type="CTD" id="42499"/>
<protein>
    <recommendedName>
        <fullName evidence="6">Exocyst complex component</fullName>
    </recommendedName>
</protein>
<dbReference type="PANTHER" id="PTHR12702:SF0">
    <property type="entry name" value="EXOCYST COMPLEX COMPONENT 6"/>
    <property type="match status" value="1"/>
</dbReference>
<dbReference type="GeneID" id="100907030"/>
<dbReference type="KEGG" id="goe:100907030"/>
<comment type="similarity">
    <text evidence="2 6">Belongs to the SEC15 family.</text>
</comment>
<dbReference type="InterPro" id="IPR048359">
    <property type="entry name" value="EXOC6_Sec15_N"/>
</dbReference>
<evidence type="ECO:0000259" key="7">
    <source>
        <dbReference type="Pfam" id="PF04091"/>
    </source>
</evidence>
<keyword evidence="9" id="KW-1185">Reference proteome</keyword>
<accession>A0AAJ7L616</accession>
<evidence type="ECO:0000256" key="3">
    <source>
        <dbReference type="ARBA" id="ARBA00022448"/>
    </source>
</evidence>
<dbReference type="InterPro" id="IPR042045">
    <property type="entry name" value="EXOC6/Sec15_C_dom1"/>
</dbReference>
<dbReference type="GO" id="GO:0016020">
    <property type="term" value="C:membrane"/>
    <property type="evidence" value="ECO:0007669"/>
    <property type="project" value="TreeGrafter"/>
</dbReference>
<dbReference type="PANTHER" id="PTHR12702">
    <property type="entry name" value="SEC15"/>
    <property type="match status" value="1"/>
</dbReference>
<dbReference type="Pfam" id="PF04091">
    <property type="entry name" value="Sec15_C"/>
    <property type="match status" value="1"/>
</dbReference>
<dbReference type="Gene3D" id="1.20.58.670">
    <property type="entry name" value="Dsl1p vesicle tethering complex, Tip20p subunit, domain D"/>
    <property type="match status" value="1"/>
</dbReference>
<dbReference type="GO" id="GO:0006886">
    <property type="term" value="P:intracellular protein transport"/>
    <property type="evidence" value="ECO:0007669"/>
    <property type="project" value="InterPro"/>
</dbReference>
<gene>
    <name evidence="10" type="primary">LOC100907030</name>
</gene>
<dbReference type="InterPro" id="IPR007225">
    <property type="entry name" value="EXOC6/Sec15"/>
</dbReference>
<comment type="function">
    <text evidence="1 6">Component of the exocyst complex involved in the docking of exocytic vesicles with fusion sites on the plasma membrane.</text>
</comment>
<reference evidence="10" key="1">
    <citation type="submission" date="2025-08" db="UniProtKB">
        <authorList>
            <consortium name="RefSeq"/>
        </authorList>
    </citation>
    <scope>IDENTIFICATION</scope>
</reference>
<dbReference type="GO" id="GO:0006893">
    <property type="term" value="P:Golgi to plasma membrane transport"/>
    <property type="evidence" value="ECO:0007669"/>
    <property type="project" value="TreeGrafter"/>
</dbReference>
<evidence type="ECO:0000256" key="1">
    <source>
        <dbReference type="ARBA" id="ARBA00002660"/>
    </source>
</evidence>
<proteinExistence type="inferred from homology"/>